<dbReference type="GO" id="GO:0007219">
    <property type="term" value="P:Notch signaling pathway"/>
    <property type="evidence" value="ECO:0007669"/>
    <property type="project" value="UniProtKB-UniRule"/>
</dbReference>
<evidence type="ECO:0000256" key="5">
    <source>
        <dbReference type="ARBA" id="ARBA00022989"/>
    </source>
</evidence>
<dbReference type="OMA" id="LVWFIAM"/>
<name>H3AQN1_LATCH</name>
<gene>
    <name evidence="8" type="primary">LOC102360420</name>
</gene>
<dbReference type="InParanoid" id="H3AQN1"/>
<dbReference type="HOGENOM" id="CLU_086389_0_0_1"/>
<reference evidence="8" key="3">
    <citation type="submission" date="2025-09" db="UniProtKB">
        <authorList>
            <consortium name="Ensembl"/>
        </authorList>
    </citation>
    <scope>IDENTIFICATION</scope>
</reference>
<comment type="function">
    <text evidence="7">Potential subunit of the gamma-secretase complex, an endoprotease complex that catalyzes the intramembrane cleavage of integral proteins such as Notch receptors.</text>
</comment>
<sequence>MTLAVFFGCMCIAFGPAAALFVFTVARDPLRVILFIAAAFFWLLSLLLSSLVWFIAVKASDARDQRLQKGLLIFGVVFSVLLQELFRLAYYKLLRKAMDGLVALSEEGQSPVSIRQMAYVTGLGFGIISGTFSMINILADSLGPGTVGIHGDSQYYFITSAFMTLVVILLNTFWGVVFFHGCERQQWWDVLTVVATHLLVSGLTFLNPLYEGSLIPAYLIMLLMGTWAYFLSGGSVRNLQRFLRCKYVAMNQEIPCRARTEPRS</sequence>
<dbReference type="STRING" id="7897.ENSLACP00000011952"/>
<dbReference type="EMBL" id="AFYH01133289">
    <property type="status" value="NOT_ANNOTATED_CDS"/>
    <property type="molecule type" value="Genomic_DNA"/>
</dbReference>
<dbReference type="EMBL" id="AFYH01133287">
    <property type="status" value="NOT_ANNOTATED_CDS"/>
    <property type="molecule type" value="Genomic_DNA"/>
</dbReference>
<dbReference type="GO" id="GO:0016485">
    <property type="term" value="P:protein processing"/>
    <property type="evidence" value="ECO:0007669"/>
    <property type="project" value="UniProtKB-UniRule"/>
</dbReference>
<dbReference type="Pfam" id="PF06105">
    <property type="entry name" value="Aph-1"/>
    <property type="match status" value="1"/>
</dbReference>
<keyword evidence="5 7" id="KW-1133">Transmembrane helix</keyword>
<keyword evidence="3 7" id="KW-0812">Transmembrane</keyword>
<accession>H3AQN1</accession>
<dbReference type="GO" id="GO:0070765">
    <property type="term" value="C:gamma-secretase complex"/>
    <property type="evidence" value="ECO:0007669"/>
    <property type="project" value="UniProtKB-UniRule"/>
</dbReference>
<dbReference type="AlphaFoldDB" id="H3AQN1"/>
<reference evidence="9" key="1">
    <citation type="submission" date="2011-08" db="EMBL/GenBank/DDBJ databases">
        <title>The draft genome of Latimeria chalumnae.</title>
        <authorList>
            <person name="Di Palma F."/>
            <person name="Alfoldi J."/>
            <person name="Johnson J."/>
            <person name="Berlin A."/>
            <person name="Gnerre S."/>
            <person name="Jaffe D."/>
            <person name="MacCallum I."/>
            <person name="Young S."/>
            <person name="Walker B.J."/>
            <person name="Lander E."/>
            <person name="Lindblad-Toh K."/>
        </authorList>
    </citation>
    <scope>NUCLEOTIDE SEQUENCE [LARGE SCALE GENOMIC DNA]</scope>
    <source>
        <strain evidence="9">Wild caught</strain>
    </source>
</reference>
<dbReference type="Proteomes" id="UP000008672">
    <property type="component" value="Unassembled WGS sequence"/>
</dbReference>
<evidence type="ECO:0000256" key="7">
    <source>
        <dbReference type="RuleBase" id="RU369072"/>
    </source>
</evidence>
<dbReference type="EMBL" id="AFYH01133290">
    <property type="status" value="NOT_ANNOTATED_CDS"/>
    <property type="molecule type" value="Genomic_DNA"/>
</dbReference>
<dbReference type="GeneTree" id="ENSGT00390000002049"/>
<feature type="transmembrane region" description="Helical" evidence="7">
    <location>
        <begin position="215"/>
        <end position="236"/>
    </location>
</feature>
<comment type="subcellular location">
    <subcellularLocation>
        <location evidence="1 7">Membrane</location>
        <topology evidence="1 7">Multi-pass membrane protein</topology>
    </subcellularLocation>
</comment>
<evidence type="ECO:0000256" key="4">
    <source>
        <dbReference type="ARBA" id="ARBA00022976"/>
    </source>
</evidence>
<feature type="transmembrane region" description="Helical" evidence="7">
    <location>
        <begin position="190"/>
        <end position="209"/>
    </location>
</feature>
<feature type="transmembrane region" description="Helical" evidence="7">
    <location>
        <begin position="6"/>
        <end position="25"/>
    </location>
</feature>
<feature type="transmembrane region" description="Helical" evidence="7">
    <location>
        <begin position="155"/>
        <end position="178"/>
    </location>
</feature>
<evidence type="ECO:0000256" key="3">
    <source>
        <dbReference type="ARBA" id="ARBA00022692"/>
    </source>
</evidence>
<feature type="transmembrane region" description="Helical" evidence="7">
    <location>
        <begin position="32"/>
        <end position="56"/>
    </location>
</feature>
<proteinExistence type="inferred from homology"/>
<evidence type="ECO:0000256" key="1">
    <source>
        <dbReference type="ARBA" id="ARBA00004141"/>
    </source>
</evidence>
<protein>
    <recommendedName>
        <fullName evidence="7">Gamma-secretase subunit APH-1</fullName>
        <shortName evidence="7">APH-1</shortName>
    </recommendedName>
</protein>
<comment type="subunit">
    <text evidence="7">Component of the gamma-secretase complex.</text>
</comment>
<evidence type="ECO:0000313" key="8">
    <source>
        <dbReference type="Ensembl" id="ENSLACP00000011952.1"/>
    </source>
</evidence>
<evidence type="ECO:0000256" key="2">
    <source>
        <dbReference type="ARBA" id="ARBA00005577"/>
    </source>
</evidence>
<keyword evidence="9" id="KW-1185">Reference proteome</keyword>
<dbReference type="eggNOG" id="KOG3972">
    <property type="taxonomic scope" value="Eukaryota"/>
</dbReference>
<comment type="similarity">
    <text evidence="2 7">Belongs to the APH-1 family.</text>
</comment>
<keyword evidence="4 7" id="KW-0914">Notch signaling pathway</keyword>
<dbReference type="Ensembl" id="ENSLACT00000012043.1">
    <property type="protein sequence ID" value="ENSLACP00000011952.1"/>
    <property type="gene ID" value="ENSLACG00000010519.1"/>
</dbReference>
<evidence type="ECO:0000313" key="9">
    <source>
        <dbReference type="Proteomes" id="UP000008672"/>
    </source>
</evidence>
<feature type="transmembrane region" description="Helical" evidence="7">
    <location>
        <begin position="117"/>
        <end position="135"/>
    </location>
</feature>
<dbReference type="EMBL" id="AFYH01133286">
    <property type="status" value="NOT_ANNOTATED_CDS"/>
    <property type="molecule type" value="Genomic_DNA"/>
</dbReference>
<dbReference type="InterPro" id="IPR009294">
    <property type="entry name" value="Aph-1"/>
</dbReference>
<keyword evidence="6 7" id="KW-0472">Membrane</keyword>
<reference evidence="8" key="2">
    <citation type="submission" date="2025-08" db="UniProtKB">
        <authorList>
            <consortium name="Ensembl"/>
        </authorList>
    </citation>
    <scope>IDENTIFICATION</scope>
</reference>
<organism evidence="8 9">
    <name type="scientific">Latimeria chalumnae</name>
    <name type="common">Coelacanth</name>
    <dbReference type="NCBI Taxonomy" id="7897"/>
    <lineage>
        <taxon>Eukaryota</taxon>
        <taxon>Metazoa</taxon>
        <taxon>Chordata</taxon>
        <taxon>Craniata</taxon>
        <taxon>Vertebrata</taxon>
        <taxon>Euteleostomi</taxon>
        <taxon>Coelacanthiformes</taxon>
        <taxon>Coelacanthidae</taxon>
        <taxon>Latimeria</taxon>
    </lineage>
</organism>
<feature type="transmembrane region" description="Helical" evidence="7">
    <location>
        <begin position="71"/>
        <end position="90"/>
    </location>
</feature>
<dbReference type="Bgee" id="ENSLACG00000010519">
    <property type="expression patterns" value="Expressed in pectoral fin and 6 other cell types or tissues"/>
</dbReference>
<evidence type="ECO:0000256" key="6">
    <source>
        <dbReference type="ARBA" id="ARBA00023136"/>
    </source>
</evidence>
<dbReference type="PANTHER" id="PTHR12889">
    <property type="entry name" value="GAMMA-SECRETASE SUBUNIT APH-1"/>
    <property type="match status" value="1"/>
</dbReference>
<dbReference type="EMBL" id="AFYH01133288">
    <property type="status" value="NOT_ANNOTATED_CDS"/>
    <property type="molecule type" value="Genomic_DNA"/>
</dbReference>